<dbReference type="EMBL" id="JAGIOC010000001">
    <property type="protein sequence ID" value="MBP2408211.1"/>
    <property type="molecule type" value="Genomic_DNA"/>
</dbReference>
<evidence type="ECO:0000313" key="5">
    <source>
        <dbReference type="Proteomes" id="UP000698222"/>
    </source>
</evidence>
<dbReference type="RefSeq" id="WP_209888390.1">
    <property type="nucleotide sequence ID" value="NZ_BAAAJV010000024.1"/>
</dbReference>
<evidence type="ECO:0000259" key="3">
    <source>
        <dbReference type="Pfam" id="PF13579"/>
    </source>
</evidence>
<evidence type="ECO:0000313" key="4">
    <source>
        <dbReference type="EMBL" id="MBP2408211.1"/>
    </source>
</evidence>
<comment type="caution">
    <text evidence="4">The sequence shown here is derived from an EMBL/GenBank/DDBJ whole genome shotgun (WGS) entry which is preliminary data.</text>
</comment>
<dbReference type="Pfam" id="PF13579">
    <property type="entry name" value="Glyco_trans_4_4"/>
    <property type="match status" value="1"/>
</dbReference>
<keyword evidence="2" id="KW-0808">Transferase</keyword>
<gene>
    <name evidence="4" type="ORF">JOF44_001114</name>
</gene>
<dbReference type="Pfam" id="PF13692">
    <property type="entry name" value="Glyco_trans_1_4"/>
    <property type="match status" value="1"/>
</dbReference>
<dbReference type="Proteomes" id="UP000698222">
    <property type="component" value="Unassembled WGS sequence"/>
</dbReference>
<proteinExistence type="predicted"/>
<feature type="domain" description="Glycosyltransferase subfamily 4-like N-terminal" evidence="3">
    <location>
        <begin position="30"/>
        <end position="168"/>
    </location>
</feature>
<reference evidence="4 5" key="1">
    <citation type="submission" date="2021-03" db="EMBL/GenBank/DDBJ databases">
        <title>Sequencing the genomes of 1000 actinobacteria strains.</title>
        <authorList>
            <person name="Klenk H.-P."/>
        </authorList>
    </citation>
    <scope>NUCLEOTIDE SEQUENCE [LARGE SCALE GENOMIC DNA]</scope>
    <source>
        <strain evidence="4 5">DSM 14564</strain>
    </source>
</reference>
<keyword evidence="1" id="KW-0328">Glycosyltransferase</keyword>
<dbReference type="Gene3D" id="3.40.50.2000">
    <property type="entry name" value="Glycogen Phosphorylase B"/>
    <property type="match status" value="2"/>
</dbReference>
<accession>A0ABS4YHC8</accession>
<evidence type="ECO:0000256" key="2">
    <source>
        <dbReference type="ARBA" id="ARBA00022679"/>
    </source>
</evidence>
<name>A0ABS4YHC8_9MICO</name>
<dbReference type="CDD" id="cd03801">
    <property type="entry name" value="GT4_PimA-like"/>
    <property type="match status" value="1"/>
</dbReference>
<keyword evidence="5" id="KW-1185">Reference proteome</keyword>
<dbReference type="InterPro" id="IPR028098">
    <property type="entry name" value="Glyco_trans_4-like_N"/>
</dbReference>
<evidence type="ECO:0000256" key="1">
    <source>
        <dbReference type="ARBA" id="ARBA00022676"/>
    </source>
</evidence>
<organism evidence="4 5">
    <name type="scientific">Brachybacterium fresconis</name>
    <dbReference type="NCBI Taxonomy" id="173363"/>
    <lineage>
        <taxon>Bacteria</taxon>
        <taxon>Bacillati</taxon>
        <taxon>Actinomycetota</taxon>
        <taxon>Actinomycetes</taxon>
        <taxon>Micrococcales</taxon>
        <taxon>Dermabacteraceae</taxon>
        <taxon>Brachybacterium</taxon>
    </lineage>
</organism>
<sequence>MRITLVATWFPTSVAPSRGSFVVRDALSIAATHDVRLVHLVPPADDDGTRRLVHEGLDVLRIPMDPRRPDQVLAAARQLRPALAGADVVHSMAFSALLPLVLRRPTAPWLHTEHWSALTTPGTLPAPARAGLPLLARLLSAPDRVTAVCEFLARPIRAVRGARPTDIVPCIVEPGEVAQRRDRSDGALRLVSTGGLIPRKDPLLAVDVLADLVDRGIDAHLEWLGDGPLRDQTLQRAAARGVQERLALPGTVDGPGVRAALARADVFFGPTRADNFFVSAAEAIVAGRPVVLGATGGQGEYVEAAVGELVDVQETAPYVEAILALDARTRDLPARTIADTIGDRFSAATVGRGYSAQYQQLPARPGGR</sequence>
<dbReference type="PANTHER" id="PTHR12526">
    <property type="entry name" value="GLYCOSYLTRANSFERASE"/>
    <property type="match status" value="1"/>
</dbReference>
<dbReference type="SUPFAM" id="SSF53756">
    <property type="entry name" value="UDP-Glycosyltransferase/glycogen phosphorylase"/>
    <property type="match status" value="1"/>
</dbReference>
<protein>
    <submittedName>
        <fullName evidence="4">Glycosyltransferase involved in cell wall biosynthesis</fullName>
    </submittedName>
</protein>